<dbReference type="Proteomes" id="UP000551127">
    <property type="component" value="Unassembled WGS sequence"/>
</dbReference>
<protein>
    <submittedName>
        <fullName evidence="11">ZFP11 protein</fullName>
    </submittedName>
</protein>
<dbReference type="FunFam" id="3.30.160.60:FF:002343">
    <property type="entry name" value="Zinc finger protein 33A"/>
    <property type="match status" value="1"/>
</dbReference>
<keyword evidence="8" id="KW-0539">Nucleus</keyword>
<evidence type="ECO:0000256" key="1">
    <source>
        <dbReference type="ARBA" id="ARBA00004123"/>
    </source>
</evidence>
<keyword evidence="2" id="KW-0479">Metal-binding</keyword>
<evidence type="ECO:0000256" key="8">
    <source>
        <dbReference type="ARBA" id="ARBA00023242"/>
    </source>
</evidence>
<evidence type="ECO:0000256" key="4">
    <source>
        <dbReference type="ARBA" id="ARBA00022771"/>
    </source>
</evidence>
<feature type="domain" description="C2H2-type" evidence="10">
    <location>
        <begin position="21"/>
        <end position="48"/>
    </location>
</feature>
<dbReference type="PROSITE" id="PS50157">
    <property type="entry name" value="ZINC_FINGER_C2H2_2"/>
    <property type="match status" value="2"/>
</dbReference>
<dbReference type="PROSITE" id="PS00028">
    <property type="entry name" value="ZINC_FINGER_C2H2_1"/>
    <property type="match status" value="1"/>
</dbReference>
<keyword evidence="6" id="KW-0805">Transcription regulation</keyword>
<dbReference type="GO" id="GO:0005634">
    <property type="term" value="C:nucleus"/>
    <property type="evidence" value="ECO:0007669"/>
    <property type="project" value="UniProtKB-SubCell"/>
</dbReference>
<comment type="subcellular location">
    <subcellularLocation>
        <location evidence="1">Nucleus</location>
    </subcellularLocation>
</comment>
<accession>A0A7K4YMZ0</accession>
<evidence type="ECO:0000256" key="5">
    <source>
        <dbReference type="ARBA" id="ARBA00022833"/>
    </source>
</evidence>
<feature type="non-terminal residue" evidence="11">
    <location>
        <position position="56"/>
    </location>
</feature>
<dbReference type="Gene3D" id="3.30.160.60">
    <property type="entry name" value="Classic Zinc Finger"/>
    <property type="match status" value="2"/>
</dbReference>
<comment type="caution">
    <text evidence="11">The sequence shown here is derived from an EMBL/GenBank/DDBJ whole genome shotgun (WGS) entry which is preliminary data.</text>
</comment>
<evidence type="ECO:0000259" key="10">
    <source>
        <dbReference type="PROSITE" id="PS50157"/>
    </source>
</evidence>
<evidence type="ECO:0000256" key="9">
    <source>
        <dbReference type="PROSITE-ProRule" id="PRU00042"/>
    </source>
</evidence>
<evidence type="ECO:0000256" key="7">
    <source>
        <dbReference type="ARBA" id="ARBA00023163"/>
    </source>
</evidence>
<dbReference type="PANTHER" id="PTHR24394">
    <property type="entry name" value="ZINC FINGER PROTEIN"/>
    <property type="match status" value="1"/>
</dbReference>
<keyword evidence="7" id="KW-0804">Transcription</keyword>
<dbReference type="Pfam" id="PF00096">
    <property type="entry name" value="zf-C2H2"/>
    <property type="match status" value="1"/>
</dbReference>
<feature type="non-terminal residue" evidence="11">
    <location>
        <position position="1"/>
    </location>
</feature>
<dbReference type="InterPro" id="IPR036236">
    <property type="entry name" value="Znf_C2H2_sf"/>
</dbReference>
<proteinExistence type="predicted"/>
<feature type="domain" description="C2H2-type" evidence="10">
    <location>
        <begin position="1"/>
        <end position="20"/>
    </location>
</feature>
<dbReference type="GO" id="GO:0000981">
    <property type="term" value="F:DNA-binding transcription factor activity, RNA polymerase II-specific"/>
    <property type="evidence" value="ECO:0007669"/>
    <property type="project" value="TreeGrafter"/>
</dbReference>
<dbReference type="OrthoDB" id="9893417at2759"/>
<keyword evidence="3" id="KW-0677">Repeat</keyword>
<evidence type="ECO:0000256" key="3">
    <source>
        <dbReference type="ARBA" id="ARBA00022737"/>
    </source>
</evidence>
<name>A0A7K4YMZ0_BUCAB</name>
<reference evidence="11 12" key="1">
    <citation type="submission" date="2019-09" db="EMBL/GenBank/DDBJ databases">
        <title>Bird 10,000 Genomes (B10K) Project - Family phase.</title>
        <authorList>
            <person name="Zhang G."/>
        </authorList>
    </citation>
    <scope>NUCLEOTIDE SEQUENCE [LARGE SCALE GENOMIC DNA]</scope>
    <source>
        <strain evidence="11">B10K-DU-012-80</strain>
    </source>
</reference>
<organism evidence="11 12">
    <name type="scientific">Bucorvus abyssinicus</name>
    <name type="common">Northern ground-hornbill</name>
    <name type="synonym">Abyssinian ground-hornbill</name>
    <dbReference type="NCBI Taxonomy" id="153643"/>
    <lineage>
        <taxon>Eukaryota</taxon>
        <taxon>Metazoa</taxon>
        <taxon>Chordata</taxon>
        <taxon>Craniata</taxon>
        <taxon>Vertebrata</taxon>
        <taxon>Euteleostomi</taxon>
        <taxon>Archelosauria</taxon>
        <taxon>Archosauria</taxon>
        <taxon>Dinosauria</taxon>
        <taxon>Saurischia</taxon>
        <taxon>Theropoda</taxon>
        <taxon>Coelurosauria</taxon>
        <taxon>Aves</taxon>
        <taxon>Neognathae</taxon>
        <taxon>Neoaves</taxon>
        <taxon>Telluraves</taxon>
        <taxon>Coraciimorphae</taxon>
        <taxon>Bucerotiformes</taxon>
        <taxon>Bucorvidae</taxon>
        <taxon>Bucorvus</taxon>
    </lineage>
</organism>
<dbReference type="AlphaFoldDB" id="A0A7K4YMZ0"/>
<dbReference type="SUPFAM" id="SSF57667">
    <property type="entry name" value="beta-beta-alpha zinc fingers"/>
    <property type="match status" value="1"/>
</dbReference>
<keyword evidence="12" id="KW-1185">Reference proteome</keyword>
<gene>
    <name evidence="11" type="primary">Zfp11</name>
    <name evidence="11" type="ORF">BUCABY_R04629</name>
</gene>
<dbReference type="GO" id="GO:0003677">
    <property type="term" value="F:DNA binding"/>
    <property type="evidence" value="ECO:0007669"/>
    <property type="project" value="UniProtKB-KW"/>
</dbReference>
<sequence length="56" mass="6222">SFSQSSSLTEHMLIHTGEKPHVCGDCGKSFRHSSSLIRHHLIHSGEKLFTCPDCSK</sequence>
<evidence type="ECO:0000256" key="2">
    <source>
        <dbReference type="ARBA" id="ARBA00022723"/>
    </source>
</evidence>
<evidence type="ECO:0000313" key="12">
    <source>
        <dbReference type="Proteomes" id="UP000551127"/>
    </source>
</evidence>
<dbReference type="InterPro" id="IPR013087">
    <property type="entry name" value="Znf_C2H2_type"/>
</dbReference>
<keyword evidence="5" id="KW-0862">Zinc</keyword>
<dbReference type="PANTHER" id="PTHR24394:SF48">
    <property type="entry name" value="ZINC FINGER PROTEIN 771"/>
    <property type="match status" value="1"/>
</dbReference>
<evidence type="ECO:0000256" key="6">
    <source>
        <dbReference type="ARBA" id="ARBA00023015"/>
    </source>
</evidence>
<evidence type="ECO:0000313" key="11">
    <source>
        <dbReference type="EMBL" id="NWR60382.1"/>
    </source>
</evidence>
<keyword evidence="4 9" id="KW-0863">Zinc-finger</keyword>
<dbReference type="GO" id="GO:0008270">
    <property type="term" value="F:zinc ion binding"/>
    <property type="evidence" value="ECO:0007669"/>
    <property type="project" value="UniProtKB-KW"/>
</dbReference>
<dbReference type="EMBL" id="VYZL01002722">
    <property type="protein sequence ID" value="NWR60382.1"/>
    <property type="molecule type" value="Genomic_DNA"/>
</dbReference>